<accession>A0A940SYP9</accession>
<gene>
    <name evidence="2" type="ORF">I6N95_21560</name>
</gene>
<keyword evidence="3" id="KW-1185">Reference proteome</keyword>
<comment type="caution">
    <text evidence="2">The sequence shown here is derived from an EMBL/GenBank/DDBJ whole genome shotgun (WGS) entry which is preliminary data.</text>
</comment>
<evidence type="ECO:0008006" key="4">
    <source>
        <dbReference type="Google" id="ProtNLM"/>
    </source>
</evidence>
<keyword evidence="1" id="KW-0472">Membrane</keyword>
<feature type="transmembrane region" description="Helical" evidence="1">
    <location>
        <begin position="534"/>
        <end position="559"/>
    </location>
</feature>
<feature type="transmembrane region" description="Helical" evidence="1">
    <location>
        <begin position="269"/>
        <end position="289"/>
    </location>
</feature>
<keyword evidence="1" id="KW-0812">Transmembrane</keyword>
<evidence type="ECO:0000313" key="2">
    <source>
        <dbReference type="EMBL" id="MBP1043618.1"/>
    </source>
</evidence>
<feature type="transmembrane region" description="Helical" evidence="1">
    <location>
        <begin position="12"/>
        <end position="34"/>
    </location>
</feature>
<feature type="transmembrane region" description="Helical" evidence="1">
    <location>
        <begin position="335"/>
        <end position="355"/>
    </location>
</feature>
<name>A0A940SYP9_9ENTE</name>
<feature type="transmembrane region" description="Helical" evidence="1">
    <location>
        <begin position="127"/>
        <end position="146"/>
    </location>
</feature>
<feature type="transmembrane region" description="Helical" evidence="1">
    <location>
        <begin position="301"/>
        <end position="323"/>
    </location>
</feature>
<evidence type="ECO:0000256" key="1">
    <source>
        <dbReference type="SAM" id="Phobius"/>
    </source>
</evidence>
<dbReference type="AlphaFoldDB" id="A0A940SYP9"/>
<feature type="transmembrane region" description="Helical" evidence="1">
    <location>
        <begin position="72"/>
        <end position="92"/>
    </location>
</feature>
<feature type="transmembrane region" description="Helical" evidence="1">
    <location>
        <begin position="191"/>
        <end position="210"/>
    </location>
</feature>
<dbReference type="Proteomes" id="UP000674938">
    <property type="component" value="Unassembled WGS sequence"/>
</dbReference>
<evidence type="ECO:0000313" key="3">
    <source>
        <dbReference type="Proteomes" id="UP000674938"/>
    </source>
</evidence>
<keyword evidence="1" id="KW-1133">Transmembrane helix</keyword>
<dbReference type="EMBL" id="JAEEGA010000017">
    <property type="protein sequence ID" value="MBP1043618.1"/>
    <property type="molecule type" value="Genomic_DNA"/>
</dbReference>
<feature type="transmembrane region" description="Helical" evidence="1">
    <location>
        <begin position="367"/>
        <end position="388"/>
    </location>
</feature>
<dbReference type="RefSeq" id="WP_209531418.1">
    <property type="nucleotide sequence ID" value="NZ_JAEEGA010000017.1"/>
</dbReference>
<sequence length="566" mass="64358">MKKVLHQRFSPAILIVLVAILFISPGIISKSMIVGSDGIFHFNRFYETAMQIKTGNINYYISLFGFQQSGRIVNVFYGPLVAYFNGLLVLIAGNWFRYQLLSNFLIYVTAGLSMYGLLRSHKVRKEYSLAVALIYLTTFAIQYWTLRQGFTSWGASFFPLCLIPLRKMVEKQEIHCLQLALCMAIMVQTHVFSSLLLAAIYVPFFGYALVKTDNKLGLIKKLGGAVLLFFILTANIWVNYLDLYSTNEILPPFVNQTMEANTINKGSSYWVFTPALLIAVMGFQLIATIKGWHRFSTLNRLITVTSLFFLICSTSLIPWSFLLKHHVPFIRLIQFPFRFFVPYTVLLLISFALTLEEQGLTSKRTRPFLSVGVLACLLQTLVLIMVGLRPWQEKAVGEFQTRHTSFTAESEQVKASFFDADMSKSLSMWQKSTPDYLPMMGKTSENKYDAYERLIIKPNPYFRKTVTNDQLIVSWIGESETEVAVPIVKYRQTVLSQGGSELPKSAYSLSEMGTVLFKQKVGENQLMLSYKAPVYVQVALFLTSMTWAVVFVGGGYWFFKRIGVSP</sequence>
<feature type="transmembrane region" description="Helical" evidence="1">
    <location>
        <begin position="222"/>
        <end position="240"/>
    </location>
</feature>
<reference evidence="2" key="1">
    <citation type="submission" date="2020-12" db="EMBL/GenBank/DDBJ databases">
        <title>Vagococcus allomyrinae sp. nov. and Enterococcus lavae sp. nov., isolated from the larvae of Allomyrina dichotoma.</title>
        <authorList>
            <person name="Lee S.D."/>
        </authorList>
    </citation>
    <scope>NUCLEOTIDE SEQUENCE</scope>
    <source>
        <strain evidence="2">BWB3-3</strain>
    </source>
</reference>
<protein>
    <recommendedName>
        <fullName evidence="4">Membrane protein 6-pyruvoyl-tetrahydropterin synthase-related domain-containing protein</fullName>
    </recommendedName>
</protein>
<proteinExistence type="predicted"/>
<feature type="transmembrane region" description="Helical" evidence="1">
    <location>
        <begin position="98"/>
        <end position="118"/>
    </location>
</feature>
<organism evidence="2 3">
    <name type="scientific">Vagococcus allomyrinae</name>
    <dbReference type="NCBI Taxonomy" id="2794353"/>
    <lineage>
        <taxon>Bacteria</taxon>
        <taxon>Bacillati</taxon>
        <taxon>Bacillota</taxon>
        <taxon>Bacilli</taxon>
        <taxon>Lactobacillales</taxon>
        <taxon>Enterococcaceae</taxon>
        <taxon>Vagococcus</taxon>
    </lineage>
</organism>